<dbReference type="Pfam" id="PF13304">
    <property type="entry name" value="AAA_21"/>
    <property type="match status" value="1"/>
</dbReference>
<accession>A0A369LEE4</accession>
<evidence type="ECO:0000259" key="1">
    <source>
        <dbReference type="Pfam" id="PF13304"/>
    </source>
</evidence>
<dbReference type="SUPFAM" id="SSF52540">
    <property type="entry name" value="P-loop containing nucleoside triphosphate hydrolases"/>
    <property type="match status" value="1"/>
</dbReference>
<dbReference type="InterPro" id="IPR027417">
    <property type="entry name" value="P-loop_NTPase"/>
</dbReference>
<reference evidence="2 3" key="1">
    <citation type="journal article" date="2018" name="Elife">
        <title>Discovery and characterization of a prevalent human gut bacterial enzyme sufficient for the inactivation of a family of plant toxins.</title>
        <authorList>
            <person name="Koppel N."/>
            <person name="Bisanz J.E."/>
            <person name="Pandelia M.E."/>
            <person name="Turnbaugh P.J."/>
            <person name="Balskus E.P."/>
        </authorList>
    </citation>
    <scope>NUCLEOTIDE SEQUENCE [LARGE SCALE GENOMIC DNA]</scope>
    <source>
        <strain evidence="3">anaerobia AP69FAA</strain>
    </source>
</reference>
<keyword evidence="3" id="KW-1185">Reference proteome</keyword>
<dbReference type="PANTHER" id="PTHR40396:SF1">
    <property type="entry name" value="ATPASE AAA-TYPE CORE DOMAIN-CONTAINING PROTEIN"/>
    <property type="match status" value="1"/>
</dbReference>
<dbReference type="AlphaFoldDB" id="A0A369LEE4"/>
<dbReference type="Proteomes" id="UP000253792">
    <property type="component" value="Unassembled WGS sequence"/>
</dbReference>
<dbReference type="GO" id="GO:0016887">
    <property type="term" value="F:ATP hydrolysis activity"/>
    <property type="evidence" value="ECO:0007669"/>
    <property type="project" value="InterPro"/>
</dbReference>
<evidence type="ECO:0000313" key="3">
    <source>
        <dbReference type="Proteomes" id="UP000253792"/>
    </source>
</evidence>
<organism evidence="2 3">
    <name type="scientific">Senegalimassilia anaerobia</name>
    <dbReference type="NCBI Taxonomy" id="1473216"/>
    <lineage>
        <taxon>Bacteria</taxon>
        <taxon>Bacillati</taxon>
        <taxon>Actinomycetota</taxon>
        <taxon>Coriobacteriia</taxon>
        <taxon>Coriobacteriales</taxon>
        <taxon>Coriobacteriaceae</taxon>
        <taxon>Senegalimassilia</taxon>
    </lineage>
</organism>
<dbReference type="OrthoDB" id="9809324at2"/>
<dbReference type="Gene3D" id="3.40.50.300">
    <property type="entry name" value="P-loop containing nucleotide triphosphate hydrolases"/>
    <property type="match status" value="1"/>
</dbReference>
<comment type="caution">
    <text evidence="2">The sequence shown here is derived from an EMBL/GenBank/DDBJ whole genome shotgun (WGS) entry which is preliminary data.</text>
</comment>
<name>A0A369LEE4_9ACTN</name>
<proteinExistence type="predicted"/>
<feature type="domain" description="ATPase AAA-type core" evidence="1">
    <location>
        <begin position="47"/>
        <end position="343"/>
    </location>
</feature>
<gene>
    <name evidence="2" type="ORF">C1880_01630</name>
</gene>
<dbReference type="InterPro" id="IPR003959">
    <property type="entry name" value="ATPase_AAA_core"/>
</dbReference>
<dbReference type="EMBL" id="PPTP01000001">
    <property type="protein sequence ID" value="RDB57544.1"/>
    <property type="molecule type" value="Genomic_DNA"/>
</dbReference>
<sequence length="410" mass="46836">MLCQFTFDNFRSYRDETTFGMQASSMKEFKESLIIDEKDGQAFLPVSVIFGPNAGGKSNLLLAMRRMFDSVAYPIFLLSRNDEEARDIPRPKVKGTDAFRFDNWHSQEPSDFEIYFRTKGQEFRYTLSFDAEGITSESLIRKNVGGTRKAILFERTGSKVEPGSSLKRARVTTSFNADIPYLSFLALNYDIEFVDMAAEWIASAKFIDFNFRFEELVLEKMLEQKDESVLIGILKAAGINIDGFRVEGGEEDFENRRVWVRHVVNGKPYELRLSKESAGTRKMMSMAISLDNALKKGGLLVIDELDSKLHPKLLRFIVALFHDPAVNKSGAQLLFTSQDVSIMRNDVLRRDEIWFAARDEDEASSLWSLSDIHEPNGNLVSKNAAFDRQYLSGRYGADPILDRFLYWEEG</sequence>
<evidence type="ECO:0000313" key="2">
    <source>
        <dbReference type="EMBL" id="RDB57544.1"/>
    </source>
</evidence>
<protein>
    <submittedName>
        <fullName evidence="2">Abortive infection protein</fullName>
    </submittedName>
</protein>
<dbReference type="GO" id="GO:0005524">
    <property type="term" value="F:ATP binding"/>
    <property type="evidence" value="ECO:0007669"/>
    <property type="project" value="InterPro"/>
</dbReference>
<dbReference type="PANTHER" id="PTHR40396">
    <property type="entry name" value="ATPASE-LIKE PROTEIN"/>
    <property type="match status" value="1"/>
</dbReference>